<evidence type="ECO:0000313" key="1">
    <source>
        <dbReference type="EMBL" id="CAH2283249.1"/>
    </source>
</evidence>
<accession>A0AAD1W424</accession>
<gene>
    <name evidence="1" type="ORF">PECUL_23A017250</name>
</gene>
<reference evidence="1" key="1">
    <citation type="submission" date="2022-03" db="EMBL/GenBank/DDBJ databases">
        <authorList>
            <person name="Alioto T."/>
            <person name="Alioto T."/>
            <person name="Gomez Garrido J."/>
        </authorList>
    </citation>
    <scope>NUCLEOTIDE SEQUENCE</scope>
</reference>
<organism evidence="1 2">
    <name type="scientific">Pelobates cultripes</name>
    <name type="common">Western spadefoot toad</name>
    <dbReference type="NCBI Taxonomy" id="61616"/>
    <lineage>
        <taxon>Eukaryota</taxon>
        <taxon>Metazoa</taxon>
        <taxon>Chordata</taxon>
        <taxon>Craniata</taxon>
        <taxon>Vertebrata</taxon>
        <taxon>Euteleostomi</taxon>
        <taxon>Amphibia</taxon>
        <taxon>Batrachia</taxon>
        <taxon>Anura</taxon>
        <taxon>Pelobatoidea</taxon>
        <taxon>Pelobatidae</taxon>
        <taxon>Pelobates</taxon>
    </lineage>
</organism>
<dbReference type="Proteomes" id="UP001295444">
    <property type="component" value="Chromosome 04"/>
</dbReference>
<dbReference type="EMBL" id="OW240915">
    <property type="protein sequence ID" value="CAH2283249.1"/>
    <property type="molecule type" value="Genomic_DNA"/>
</dbReference>
<evidence type="ECO:0000313" key="2">
    <source>
        <dbReference type="Proteomes" id="UP001295444"/>
    </source>
</evidence>
<dbReference type="AlphaFoldDB" id="A0AAD1W424"/>
<proteinExistence type="predicted"/>
<name>A0AAD1W424_PELCU</name>
<keyword evidence="2" id="KW-1185">Reference proteome</keyword>
<protein>
    <submittedName>
        <fullName evidence="1">Uncharacterized protein</fullName>
    </submittedName>
</protein>
<sequence>MPSVRHCQLAAALSSLLQQEIIDIVPLTPHRQFTCCSTATPPHELVLIVDCNLWFRHGQNAACQSRRPSLRVCASLGNQIPSSVNWLSCLLACLLLHLPGHAHLRYVLRSTSSRMNPHSSQQNFLLVLY</sequence>